<dbReference type="GO" id="GO:0005507">
    <property type="term" value="F:copper ion binding"/>
    <property type="evidence" value="ECO:0007669"/>
    <property type="project" value="TreeGrafter"/>
</dbReference>
<feature type="transmembrane region" description="Helical" evidence="12">
    <location>
        <begin position="105"/>
        <end position="126"/>
    </location>
</feature>
<dbReference type="InterPro" id="IPR036163">
    <property type="entry name" value="HMA_dom_sf"/>
</dbReference>
<evidence type="ECO:0000256" key="10">
    <source>
        <dbReference type="ARBA" id="ARBA00049360"/>
    </source>
</evidence>
<evidence type="ECO:0000256" key="3">
    <source>
        <dbReference type="ARBA" id="ARBA00022692"/>
    </source>
</evidence>
<dbReference type="InterPro" id="IPR008250">
    <property type="entry name" value="ATPase_P-typ_transduc_dom_A_sf"/>
</dbReference>
<dbReference type="NCBIfam" id="TIGR01525">
    <property type="entry name" value="ATPase-IB_hvy"/>
    <property type="match status" value="1"/>
</dbReference>
<dbReference type="Pfam" id="PF00403">
    <property type="entry name" value="HMA"/>
    <property type="match status" value="1"/>
</dbReference>
<evidence type="ECO:0000256" key="11">
    <source>
        <dbReference type="ARBA" id="ARBA00074171"/>
    </source>
</evidence>
<dbReference type="GO" id="GO:0005524">
    <property type="term" value="F:ATP binding"/>
    <property type="evidence" value="ECO:0007669"/>
    <property type="project" value="UniProtKB-UniRule"/>
</dbReference>
<comment type="subcellular location">
    <subcellularLocation>
        <location evidence="1">Cell membrane</location>
        <topology evidence="1">Multi-pass membrane protein</topology>
    </subcellularLocation>
</comment>
<dbReference type="InterPro" id="IPR017969">
    <property type="entry name" value="Heavy-metal-associated_CS"/>
</dbReference>
<dbReference type="InterPro" id="IPR036412">
    <property type="entry name" value="HAD-like_sf"/>
</dbReference>
<dbReference type="InterPro" id="IPR023214">
    <property type="entry name" value="HAD_sf"/>
</dbReference>
<evidence type="ECO:0000313" key="15">
    <source>
        <dbReference type="Proteomes" id="UP000570678"/>
    </source>
</evidence>
<keyword evidence="15" id="KW-1185">Reference proteome</keyword>
<dbReference type="InterPro" id="IPR044492">
    <property type="entry name" value="P_typ_ATPase_HD_dom"/>
</dbReference>
<evidence type="ECO:0000256" key="5">
    <source>
        <dbReference type="ARBA" id="ARBA00022741"/>
    </source>
</evidence>
<dbReference type="PANTHER" id="PTHR43520">
    <property type="entry name" value="ATP7, ISOFORM B"/>
    <property type="match status" value="1"/>
</dbReference>
<evidence type="ECO:0000256" key="7">
    <source>
        <dbReference type="ARBA" id="ARBA00022967"/>
    </source>
</evidence>
<keyword evidence="6 12" id="KW-0067">ATP-binding</keyword>
<dbReference type="EMBL" id="JAAXOT010000005">
    <property type="protein sequence ID" value="NKY56987.1"/>
    <property type="molecule type" value="Genomic_DNA"/>
</dbReference>
<dbReference type="RefSeq" id="WP_062977072.1">
    <property type="nucleotide sequence ID" value="NZ_JAAXOT010000005.1"/>
</dbReference>
<reference evidence="14 15" key="1">
    <citation type="submission" date="2020-04" db="EMBL/GenBank/DDBJ databases">
        <title>MicrobeNet Type strains.</title>
        <authorList>
            <person name="Nicholson A.C."/>
        </authorList>
    </citation>
    <scope>NUCLEOTIDE SEQUENCE [LARGE SCALE GENOMIC DNA]</scope>
    <source>
        <strain evidence="14 15">JCM 3332</strain>
    </source>
</reference>
<dbReference type="InterPro" id="IPR006121">
    <property type="entry name" value="HMA_dom"/>
</dbReference>
<dbReference type="GO" id="GO:0055070">
    <property type="term" value="P:copper ion homeostasis"/>
    <property type="evidence" value="ECO:0007669"/>
    <property type="project" value="TreeGrafter"/>
</dbReference>
<dbReference type="InterPro" id="IPR001757">
    <property type="entry name" value="P_typ_ATPase"/>
</dbReference>
<dbReference type="NCBIfam" id="TIGR01494">
    <property type="entry name" value="ATPase_P-type"/>
    <property type="match status" value="1"/>
</dbReference>
<dbReference type="InterPro" id="IPR027256">
    <property type="entry name" value="P-typ_ATPase_IB"/>
</dbReference>
<feature type="transmembrane region" description="Helical" evidence="12">
    <location>
        <begin position="725"/>
        <end position="743"/>
    </location>
</feature>
<dbReference type="PRINTS" id="PR00119">
    <property type="entry name" value="CATATPASE"/>
</dbReference>
<evidence type="ECO:0000256" key="6">
    <source>
        <dbReference type="ARBA" id="ARBA00022840"/>
    </source>
</evidence>
<evidence type="ECO:0000256" key="2">
    <source>
        <dbReference type="ARBA" id="ARBA00006024"/>
    </source>
</evidence>
<evidence type="ECO:0000256" key="4">
    <source>
        <dbReference type="ARBA" id="ARBA00022723"/>
    </source>
</evidence>
<dbReference type="Gene3D" id="2.70.150.10">
    <property type="entry name" value="Calcium-transporting ATPase, cytoplasmic transduction domain A"/>
    <property type="match status" value="1"/>
</dbReference>
<dbReference type="PANTHER" id="PTHR43520:SF8">
    <property type="entry name" value="P-TYPE CU(+) TRANSPORTER"/>
    <property type="match status" value="1"/>
</dbReference>
<dbReference type="Proteomes" id="UP000570678">
    <property type="component" value="Unassembled WGS sequence"/>
</dbReference>
<dbReference type="PROSITE" id="PS01047">
    <property type="entry name" value="HMA_1"/>
    <property type="match status" value="1"/>
</dbReference>
<evidence type="ECO:0000259" key="13">
    <source>
        <dbReference type="PROSITE" id="PS50846"/>
    </source>
</evidence>
<feature type="domain" description="HMA" evidence="13">
    <location>
        <begin position="15"/>
        <end position="79"/>
    </location>
</feature>
<dbReference type="InterPro" id="IPR059000">
    <property type="entry name" value="ATPase_P-type_domA"/>
</dbReference>
<dbReference type="CDD" id="cd00371">
    <property type="entry name" value="HMA"/>
    <property type="match status" value="1"/>
</dbReference>
<dbReference type="FunFam" id="3.30.70.100:FF:000005">
    <property type="entry name" value="Copper-exporting P-type ATPase A"/>
    <property type="match status" value="1"/>
</dbReference>
<feature type="transmembrane region" description="Helical" evidence="12">
    <location>
        <begin position="362"/>
        <end position="383"/>
    </location>
</feature>
<keyword evidence="12" id="KW-1003">Cell membrane</keyword>
<keyword evidence="3 12" id="KW-0812">Transmembrane</keyword>
<dbReference type="PRINTS" id="PR00940">
    <property type="entry name" value="CATPATPASEA"/>
</dbReference>
<feature type="transmembrane region" description="Helical" evidence="12">
    <location>
        <begin position="395"/>
        <end position="418"/>
    </location>
</feature>
<feature type="transmembrane region" description="Helical" evidence="12">
    <location>
        <begin position="703"/>
        <end position="719"/>
    </location>
</feature>
<feature type="transmembrane region" description="Helical" evidence="12">
    <location>
        <begin position="132"/>
        <end position="150"/>
    </location>
</feature>
<feature type="transmembrane region" description="Helical" evidence="12">
    <location>
        <begin position="209"/>
        <end position="227"/>
    </location>
</feature>
<dbReference type="FunFam" id="2.70.150.10:FF:000002">
    <property type="entry name" value="Copper-transporting ATPase 1, putative"/>
    <property type="match status" value="1"/>
</dbReference>
<dbReference type="SUPFAM" id="SSF55008">
    <property type="entry name" value="HMA, heavy metal-associated domain"/>
    <property type="match status" value="1"/>
</dbReference>
<comment type="similarity">
    <text evidence="2 12">Belongs to the cation transport ATPase (P-type) (TC 3.A.3) family. Type IB subfamily.</text>
</comment>
<dbReference type="GO" id="GO:0043682">
    <property type="term" value="F:P-type divalent copper transporter activity"/>
    <property type="evidence" value="ECO:0007669"/>
    <property type="project" value="TreeGrafter"/>
</dbReference>
<evidence type="ECO:0000313" key="14">
    <source>
        <dbReference type="EMBL" id="NKY56987.1"/>
    </source>
</evidence>
<accession>A0A846YDP0</accession>
<gene>
    <name evidence="14" type="ORF">HGA15_12640</name>
</gene>
<dbReference type="SUPFAM" id="SSF56784">
    <property type="entry name" value="HAD-like"/>
    <property type="match status" value="1"/>
</dbReference>
<dbReference type="Pfam" id="PF00702">
    <property type="entry name" value="Hydrolase"/>
    <property type="match status" value="1"/>
</dbReference>
<dbReference type="GO" id="GO:0016887">
    <property type="term" value="F:ATP hydrolysis activity"/>
    <property type="evidence" value="ECO:0007669"/>
    <property type="project" value="InterPro"/>
</dbReference>
<dbReference type="GO" id="GO:0005886">
    <property type="term" value="C:plasma membrane"/>
    <property type="evidence" value="ECO:0007669"/>
    <property type="project" value="UniProtKB-SubCell"/>
</dbReference>
<dbReference type="PROSITE" id="PS00154">
    <property type="entry name" value="ATPASE_E1_E2"/>
    <property type="match status" value="1"/>
</dbReference>
<dbReference type="InterPro" id="IPR000579">
    <property type="entry name" value="Cation-trans_P-type_ATPase_A/B"/>
</dbReference>
<sequence>MMPTRPEAVAPERTIRVSLTVGGMSCAACAARVERRLNKFDGVTAAVNYATGRATVDTDPAITADRLCAEVTAAGYSAEPASVDTPAFAATGAEDAEVTDLRRRLFVALLAFFPLADLSVMFAFIPSARFDGWQVLLTALALPVVLWAAAPFHRRALANAHHRAASMDTLVSVGVLTATVWSLHTMYFAPARTETPEGVWAALWSSDSIYLEVAAGIATFVLAGRYFEARAKRTAGSALRALAALTASEVTVLTRDGREITVPTGELGAGQRFVVRPGETVAADGTVVGGATSLDASAMTGESVPLEISAGDAVVGGTVSLTGRIIVEATAVGPDTALSGMIRLVDEAQQGKARMQRVADRVSAVFVPFVFVAAIATFAGWLATGGSVDDAGAAAIAVLVVACPCALGLAIPTALMVASGRGARAGIFLKGHQALEATRDVDVVVFDKTGTVTHGVMRMVAVTAHGIEDSEALRLAGAVEAASEHAVAAAIAQAARRAGQVPEVEDFEALPGLGARGRVLGRDVLVGRPRLMSEEGRVPPAELAAELDRHARAGRTAVYLAVDESVVAVLAVADTVQDSAPAAIARLHRLGLRTVMLTGDNAFAARAVATEIGVTEVYADLLPQDKVTRITELQSAGHRVAMVGDGINDGAALATADLGLAIGAGTDVAIAAADMILVRADLDTVPAAIELAHATLRTIRMNLVWAFGYNVVAIPVAALGWLNPLIAGAAMAFSSFFVVTNSLRLRRMRMTSSA</sequence>
<comment type="caution">
    <text evidence="14">The sequence shown here is derived from an EMBL/GenBank/DDBJ whole genome shotgun (WGS) entry which is preliminary data.</text>
</comment>
<evidence type="ECO:0000256" key="9">
    <source>
        <dbReference type="ARBA" id="ARBA00023136"/>
    </source>
</evidence>
<dbReference type="SFLD" id="SFLDS00003">
    <property type="entry name" value="Haloacid_Dehalogenase"/>
    <property type="match status" value="1"/>
</dbReference>
<dbReference type="NCBIfam" id="TIGR01511">
    <property type="entry name" value="ATPase-IB1_Cu"/>
    <property type="match status" value="1"/>
</dbReference>
<evidence type="ECO:0000256" key="1">
    <source>
        <dbReference type="ARBA" id="ARBA00004651"/>
    </source>
</evidence>
<name>A0A846YDP0_9NOCA</name>
<dbReference type="SFLD" id="SFLDF00027">
    <property type="entry name" value="p-type_atpase"/>
    <property type="match status" value="1"/>
</dbReference>
<keyword evidence="8 12" id="KW-1133">Transmembrane helix</keyword>
<dbReference type="InterPro" id="IPR023299">
    <property type="entry name" value="ATPase_P-typ_cyto_dom_N"/>
</dbReference>
<keyword evidence="4 12" id="KW-0479">Metal-binding</keyword>
<organism evidence="14 15">
    <name type="scientific">Nocardia flavorosea</name>
    <dbReference type="NCBI Taxonomy" id="53429"/>
    <lineage>
        <taxon>Bacteria</taxon>
        <taxon>Bacillati</taxon>
        <taxon>Actinomycetota</taxon>
        <taxon>Actinomycetes</taxon>
        <taxon>Mycobacteriales</taxon>
        <taxon>Nocardiaceae</taxon>
        <taxon>Nocardia</taxon>
    </lineage>
</organism>
<dbReference type="PROSITE" id="PS50846">
    <property type="entry name" value="HMA_2"/>
    <property type="match status" value="1"/>
</dbReference>
<dbReference type="Gene3D" id="3.40.50.1000">
    <property type="entry name" value="HAD superfamily/HAD-like"/>
    <property type="match status" value="1"/>
</dbReference>
<dbReference type="Pfam" id="PF00122">
    <property type="entry name" value="E1-E2_ATPase"/>
    <property type="match status" value="1"/>
</dbReference>
<dbReference type="AlphaFoldDB" id="A0A846YDP0"/>
<evidence type="ECO:0000256" key="12">
    <source>
        <dbReference type="RuleBase" id="RU362081"/>
    </source>
</evidence>
<dbReference type="Gene3D" id="3.30.70.100">
    <property type="match status" value="1"/>
</dbReference>
<dbReference type="InterPro" id="IPR018303">
    <property type="entry name" value="ATPase_P-typ_P_site"/>
</dbReference>
<dbReference type="InterPro" id="IPR023298">
    <property type="entry name" value="ATPase_P-typ_TM_dom_sf"/>
</dbReference>
<proteinExistence type="inferred from homology"/>
<keyword evidence="9 12" id="KW-0472">Membrane</keyword>
<feature type="transmembrane region" description="Helical" evidence="12">
    <location>
        <begin position="170"/>
        <end position="189"/>
    </location>
</feature>
<protein>
    <recommendedName>
        <fullName evidence="11">Cation-transporting P-type ATPase B</fullName>
    </recommendedName>
</protein>
<evidence type="ECO:0000256" key="8">
    <source>
        <dbReference type="ARBA" id="ARBA00022989"/>
    </source>
</evidence>
<dbReference type="SFLD" id="SFLDG00002">
    <property type="entry name" value="C1.7:_P-type_atpase_like"/>
    <property type="match status" value="1"/>
</dbReference>
<dbReference type="SUPFAM" id="SSF81653">
    <property type="entry name" value="Calcium ATPase, transduction domain A"/>
    <property type="match status" value="1"/>
</dbReference>
<keyword evidence="5 12" id="KW-0547">Nucleotide-binding</keyword>
<dbReference type="Gene3D" id="3.40.1110.10">
    <property type="entry name" value="Calcium-transporting ATPase, cytoplasmic domain N"/>
    <property type="match status" value="1"/>
</dbReference>
<comment type="catalytic activity">
    <reaction evidence="10">
        <text>ATP + H2O = ADP + phosphate + H(+)</text>
        <dbReference type="Rhea" id="RHEA:13065"/>
        <dbReference type="ChEBI" id="CHEBI:15377"/>
        <dbReference type="ChEBI" id="CHEBI:15378"/>
        <dbReference type="ChEBI" id="CHEBI:30616"/>
        <dbReference type="ChEBI" id="CHEBI:43474"/>
        <dbReference type="ChEBI" id="CHEBI:456216"/>
    </reaction>
</comment>
<dbReference type="SUPFAM" id="SSF81665">
    <property type="entry name" value="Calcium ATPase, transmembrane domain M"/>
    <property type="match status" value="1"/>
</dbReference>
<keyword evidence="7" id="KW-1278">Translocase</keyword>